<dbReference type="InterPro" id="IPR036527">
    <property type="entry name" value="SCP2_sterol-bd_dom_sf"/>
</dbReference>
<dbReference type="InterPro" id="IPR057326">
    <property type="entry name" value="KR_dom"/>
</dbReference>
<comment type="caution">
    <text evidence="12">The sequence shown here is derived from an EMBL/GenBank/DDBJ whole genome shotgun (WGS) entry which is preliminary data.</text>
</comment>
<dbReference type="SUPFAM" id="SSF55718">
    <property type="entry name" value="SCP-like"/>
    <property type="match status" value="1"/>
</dbReference>
<dbReference type="AlphaFoldDB" id="A0AAV1MUE7"/>
<dbReference type="PANTHER" id="PTHR45024">
    <property type="entry name" value="DEHYDROGENASES, SHORT CHAIN"/>
    <property type="match status" value="1"/>
</dbReference>
<name>A0AAV1MUE7_SCOSC</name>
<dbReference type="SMART" id="SM00822">
    <property type="entry name" value="PKS_KR"/>
    <property type="match status" value="1"/>
</dbReference>
<keyword evidence="13" id="KW-1185">Reference proteome</keyword>
<dbReference type="FunFam" id="3.30.1050.10:FF:000004">
    <property type="entry name" value="Hydroxysteroid 17-beta dehydrogenase 4"/>
    <property type="match status" value="1"/>
</dbReference>
<dbReference type="InterPro" id="IPR020904">
    <property type="entry name" value="Sc_DH/Rdtase_CS"/>
</dbReference>
<gene>
    <name evidence="12" type="ORF">FSCOSCO3_A001341</name>
</gene>
<keyword evidence="5" id="KW-0560">Oxidoreductase</keyword>
<comment type="pathway">
    <text evidence="2">Lipid metabolism; fatty acid beta-oxidation.</text>
</comment>
<dbReference type="Gene3D" id="3.10.129.10">
    <property type="entry name" value="Hotdog Thioesterase"/>
    <property type="match status" value="2"/>
</dbReference>
<dbReference type="Pfam" id="PF00106">
    <property type="entry name" value="adh_short"/>
    <property type="match status" value="1"/>
</dbReference>
<accession>A0AAV1MUE7</accession>
<dbReference type="PANTHER" id="PTHR45024:SF2">
    <property type="entry name" value="SCP2 DOMAIN-CONTAINING PROTEIN"/>
    <property type="match status" value="1"/>
</dbReference>
<dbReference type="InterPro" id="IPR051687">
    <property type="entry name" value="Peroxisomal_Beta-Oxidation"/>
</dbReference>
<keyword evidence="4" id="KW-0276">Fatty acid metabolism</keyword>
<evidence type="ECO:0000256" key="5">
    <source>
        <dbReference type="ARBA" id="ARBA00023002"/>
    </source>
</evidence>
<dbReference type="PRINTS" id="PR00081">
    <property type="entry name" value="GDHRDH"/>
</dbReference>
<organism evidence="12 13">
    <name type="scientific">Scomber scombrus</name>
    <name type="common">Atlantic mackerel</name>
    <name type="synonym">Scomber vernalis</name>
    <dbReference type="NCBI Taxonomy" id="13677"/>
    <lineage>
        <taxon>Eukaryota</taxon>
        <taxon>Metazoa</taxon>
        <taxon>Chordata</taxon>
        <taxon>Craniata</taxon>
        <taxon>Vertebrata</taxon>
        <taxon>Euteleostomi</taxon>
        <taxon>Actinopterygii</taxon>
        <taxon>Neopterygii</taxon>
        <taxon>Teleostei</taxon>
        <taxon>Neoteleostei</taxon>
        <taxon>Acanthomorphata</taxon>
        <taxon>Pelagiaria</taxon>
        <taxon>Scombriformes</taxon>
        <taxon>Scombridae</taxon>
        <taxon>Scomber</taxon>
    </lineage>
</organism>
<dbReference type="CDD" id="cd05353">
    <property type="entry name" value="hydroxyacyl-CoA-like_DH_SDR_c-like"/>
    <property type="match status" value="1"/>
</dbReference>
<dbReference type="SUPFAM" id="SSF54637">
    <property type="entry name" value="Thioesterase/thiol ester dehydrase-isomerase"/>
    <property type="match status" value="2"/>
</dbReference>
<dbReference type="GO" id="GO:0005777">
    <property type="term" value="C:peroxisome"/>
    <property type="evidence" value="ECO:0007669"/>
    <property type="project" value="UniProtKB-SubCell"/>
</dbReference>
<dbReference type="Gene3D" id="3.30.1050.10">
    <property type="entry name" value="SCP2 sterol-binding domain"/>
    <property type="match status" value="1"/>
</dbReference>
<dbReference type="Pfam" id="PF22622">
    <property type="entry name" value="MFE-2_hydrat-2_N"/>
    <property type="match status" value="1"/>
</dbReference>
<dbReference type="EMBL" id="CAWUFR010000004">
    <property type="protein sequence ID" value="CAK6950670.1"/>
    <property type="molecule type" value="Genomic_DNA"/>
</dbReference>
<sequence length="676" mass="72619">MSLSFEGRVVLVTGAGGGLGKEYALAFAERGASVVVNDLGADTKGGGKSSAAADKVVEEIRAKGGKAVANYDSVEDGEKLIQTALDAFGRIDILVNNAGILRDRSFARTSDLDWDLIQRVHLRGSFLVTRAAWNHMKNQKFGRIIMTTSAAGIYGNFGQANYSAAKLGLVGLANTLAVEGRKYNIFCNTIAPVAGSRLTETVMPPDLVESLKPEYVAPMVLWLCHEQCQENGGLFEVGAGWIGKLRWERSQGRIVRQMNQPMSPEAVREQWDKICDFTDATKPSSVQESLQSVVSVLSRVEEEVSASPTAAVAMASSASGINPAEAVGQKLPPTTFSFTHTQCILYALGVGMSTKDPEHLRFLYEGHSDFSCLPTFGVIPSQAAMMDGGLGSIPGLNIDFTQVLHGEQYLELYKPLPTSGQLTSEATIADVLDKGSGAVILLDVNTYSGDELICYNQFSVFVVGAGGFGGKRTSEKAKAPLPPPKRAPDAVAIDSTTKDQVRFVKPVMPGQSLQTEMWKEGNRIHIQCTVKETDAVVLSGAYVDLHGASEASPENLTKGGGLQSELVFAEIGRRIKDLGAELVKKVNAVFGWEITKDGKNVAQWTIDLKNGSGALHEGPYSGKADVTITVSDEDFMEVAQGKLNPQKAFFAGKLKVRGNIMLSQKLEVILKDYAKL</sequence>
<comment type="similarity">
    <text evidence="3">Belongs to the short-chain dehydrogenases/reductases (SDR) family.</text>
</comment>
<dbReference type="FunFam" id="3.40.50.720:FF:000185">
    <property type="entry name" value="peroxisomal multifunctional enzyme type 2"/>
    <property type="match status" value="1"/>
</dbReference>
<feature type="domain" description="Ketoreductase" evidence="11">
    <location>
        <begin position="8"/>
        <end position="196"/>
    </location>
</feature>
<dbReference type="Gene3D" id="3.40.50.720">
    <property type="entry name" value="NAD(P)-binding Rossmann-like Domain"/>
    <property type="match status" value="1"/>
</dbReference>
<evidence type="ECO:0000256" key="9">
    <source>
        <dbReference type="ARBA" id="ARBA00023239"/>
    </source>
</evidence>
<dbReference type="GO" id="GO:0018812">
    <property type="term" value="F:3-hydroxyacyl-CoA dehydratase activity"/>
    <property type="evidence" value="ECO:0007669"/>
    <property type="project" value="UniProtKB-ARBA"/>
</dbReference>
<evidence type="ECO:0000256" key="4">
    <source>
        <dbReference type="ARBA" id="ARBA00022832"/>
    </source>
</evidence>
<dbReference type="InterPro" id="IPR003033">
    <property type="entry name" value="SCP2_sterol-bd_dom"/>
</dbReference>
<reference evidence="12 13" key="1">
    <citation type="submission" date="2024-01" db="EMBL/GenBank/DDBJ databases">
        <authorList>
            <person name="Alioto T."/>
            <person name="Alioto T."/>
            <person name="Gomez Garrido J."/>
        </authorList>
    </citation>
    <scope>NUCLEOTIDE SEQUENCE [LARGE SCALE GENOMIC DNA]</scope>
</reference>
<evidence type="ECO:0000256" key="8">
    <source>
        <dbReference type="ARBA" id="ARBA00023140"/>
    </source>
</evidence>
<evidence type="ECO:0000256" key="1">
    <source>
        <dbReference type="ARBA" id="ARBA00004275"/>
    </source>
</evidence>
<keyword evidence="9" id="KW-0456">Lyase</keyword>
<dbReference type="Pfam" id="PF02036">
    <property type="entry name" value="SCP2"/>
    <property type="match status" value="1"/>
</dbReference>
<evidence type="ECO:0000256" key="2">
    <source>
        <dbReference type="ARBA" id="ARBA00005005"/>
    </source>
</evidence>
<keyword evidence="6" id="KW-0520">NAD</keyword>
<proteinExistence type="inferred from homology"/>
<evidence type="ECO:0000259" key="11">
    <source>
        <dbReference type="SMART" id="SM00822"/>
    </source>
</evidence>
<dbReference type="GO" id="GO:0016491">
    <property type="term" value="F:oxidoreductase activity"/>
    <property type="evidence" value="ECO:0007669"/>
    <property type="project" value="UniProtKB-KW"/>
</dbReference>
<evidence type="ECO:0000256" key="3">
    <source>
        <dbReference type="ARBA" id="ARBA00006484"/>
    </source>
</evidence>
<dbReference type="InterPro" id="IPR054357">
    <property type="entry name" value="MFE-2_N"/>
</dbReference>
<evidence type="ECO:0000256" key="6">
    <source>
        <dbReference type="ARBA" id="ARBA00023027"/>
    </source>
</evidence>
<comment type="subcellular location">
    <subcellularLocation>
        <location evidence="1">Peroxisome</location>
    </subcellularLocation>
</comment>
<dbReference type="SUPFAM" id="SSF51735">
    <property type="entry name" value="NAD(P)-binding Rossmann-fold domains"/>
    <property type="match status" value="1"/>
</dbReference>
<dbReference type="FunFam" id="1.10.287.4290:FF:000001">
    <property type="entry name" value="Peroxisomal multifunctional enzyme type 2"/>
    <property type="match status" value="1"/>
</dbReference>
<dbReference type="InterPro" id="IPR002347">
    <property type="entry name" value="SDR_fam"/>
</dbReference>
<dbReference type="InterPro" id="IPR029069">
    <property type="entry name" value="HotDog_dom_sf"/>
</dbReference>
<protein>
    <recommendedName>
        <fullName evidence="10">Peroxisomal multifunctional enzyme type 2</fullName>
    </recommendedName>
</protein>
<evidence type="ECO:0000313" key="13">
    <source>
        <dbReference type="Proteomes" id="UP001314229"/>
    </source>
</evidence>
<dbReference type="PRINTS" id="PR00080">
    <property type="entry name" value="SDRFAMILY"/>
</dbReference>
<evidence type="ECO:0000313" key="12">
    <source>
        <dbReference type="EMBL" id="CAK6950670.1"/>
    </source>
</evidence>
<dbReference type="InterPro" id="IPR036291">
    <property type="entry name" value="NAD(P)-bd_dom_sf"/>
</dbReference>
<evidence type="ECO:0000256" key="10">
    <source>
        <dbReference type="ARBA" id="ARBA00073497"/>
    </source>
</evidence>
<keyword evidence="8" id="KW-0576">Peroxisome</keyword>
<keyword evidence="7" id="KW-0443">Lipid metabolism</keyword>
<evidence type="ECO:0000256" key="7">
    <source>
        <dbReference type="ARBA" id="ARBA00023098"/>
    </source>
</evidence>
<dbReference type="Gene3D" id="1.10.287.4290">
    <property type="match status" value="1"/>
</dbReference>
<dbReference type="GO" id="GO:0006631">
    <property type="term" value="P:fatty acid metabolic process"/>
    <property type="evidence" value="ECO:0007669"/>
    <property type="project" value="UniProtKB-KW"/>
</dbReference>
<dbReference type="Proteomes" id="UP001314229">
    <property type="component" value="Unassembled WGS sequence"/>
</dbReference>
<dbReference type="PROSITE" id="PS00061">
    <property type="entry name" value="ADH_SHORT"/>
    <property type="match status" value="1"/>
</dbReference>